<name>A0A975MQZ3_9GAMM</name>
<accession>A0A975MQZ3</accession>
<reference evidence="1" key="1">
    <citation type="submission" date="2021-04" db="EMBL/GenBank/DDBJ databases">
        <title>Draft genome sequence data of methanotrophic Methylovulum sp. strain S1L and Methylomonas sp. strain S2AM isolated from boreal lake water columns.</title>
        <authorList>
            <person name="Rissanen A.J."/>
            <person name="Mangayil R."/>
            <person name="Svenning M.M."/>
            <person name="Khanongnuch R."/>
        </authorList>
    </citation>
    <scope>NUCLEOTIDE SEQUENCE</scope>
    <source>
        <strain evidence="1">S2AM</strain>
    </source>
</reference>
<dbReference type="Proteomes" id="UP000676649">
    <property type="component" value="Chromosome"/>
</dbReference>
<evidence type="ECO:0000313" key="2">
    <source>
        <dbReference type="Proteomes" id="UP000676649"/>
    </source>
</evidence>
<dbReference type="RefSeq" id="WP_215584818.1">
    <property type="nucleotide sequence ID" value="NZ_CP073754.1"/>
</dbReference>
<evidence type="ECO:0000313" key="1">
    <source>
        <dbReference type="EMBL" id="QWF72387.1"/>
    </source>
</evidence>
<proteinExistence type="predicted"/>
<dbReference type="InterPro" id="IPR008878">
    <property type="entry name" value="Transposase_IS66_Orf2"/>
</dbReference>
<protein>
    <submittedName>
        <fullName evidence="1">IS66 family insertion sequence element accessory protein TnpB</fullName>
    </submittedName>
</protein>
<keyword evidence="2" id="KW-1185">Reference proteome</keyword>
<dbReference type="EMBL" id="CP073754">
    <property type="protein sequence ID" value="QWF72387.1"/>
    <property type="molecule type" value="Genomic_DNA"/>
</dbReference>
<dbReference type="KEGG" id="mpad:KEF85_08065"/>
<organism evidence="1 2">
    <name type="scientific">Methylomonas paludis</name>
    <dbReference type="NCBI Taxonomy" id="1173101"/>
    <lineage>
        <taxon>Bacteria</taxon>
        <taxon>Pseudomonadati</taxon>
        <taxon>Pseudomonadota</taxon>
        <taxon>Gammaproteobacteria</taxon>
        <taxon>Methylococcales</taxon>
        <taxon>Methylococcaceae</taxon>
        <taxon>Methylomonas</taxon>
    </lineage>
</organism>
<dbReference type="AlphaFoldDB" id="A0A975MQZ3"/>
<sequence>MTRIMRPSLELTQVYLYRQPIDFRKSHRGLAAIVECELGHNPFGGGLVLIYKYCDGLPLYRLESILSRYGGELSRAAGELGHCTGQTVTTFD</sequence>
<gene>
    <name evidence="1" type="primary">tnpB</name>
    <name evidence="1" type="ORF">KEF85_08065</name>
</gene>
<dbReference type="Pfam" id="PF05717">
    <property type="entry name" value="TnpB_IS66"/>
    <property type="match status" value="1"/>
</dbReference>